<keyword evidence="5" id="KW-0963">Cytoplasm</keyword>
<evidence type="ECO:0000256" key="7">
    <source>
        <dbReference type="RuleBase" id="RU003785"/>
    </source>
</evidence>
<dbReference type="InterPro" id="IPR027417">
    <property type="entry name" value="P-loop_NTPase"/>
</dbReference>
<dbReference type="InterPro" id="IPR030666">
    <property type="entry name" value="IPP_transferase_euk"/>
</dbReference>
<keyword evidence="10" id="KW-1185">Reference proteome</keyword>
<keyword evidence="4 5" id="KW-0067">ATP-binding</keyword>
<dbReference type="Pfam" id="PF01715">
    <property type="entry name" value="IPPT"/>
    <property type="match status" value="1"/>
</dbReference>
<dbReference type="EC" id="2.5.1.75" evidence="5 6"/>
<keyword evidence="2 5" id="KW-0808">Transferase</keyword>
<evidence type="ECO:0000313" key="10">
    <source>
        <dbReference type="Proteomes" id="UP001590950"/>
    </source>
</evidence>
<dbReference type="EMBL" id="JBEFKJ010000046">
    <property type="protein sequence ID" value="KAL2037003.1"/>
    <property type="molecule type" value="Genomic_DNA"/>
</dbReference>
<protein>
    <recommendedName>
        <fullName evidence="5 6">tRNA dimethylallyltransferase</fullName>
        <ecNumber evidence="5 6">2.5.1.75</ecNumber>
    </recommendedName>
</protein>
<evidence type="ECO:0000256" key="6">
    <source>
        <dbReference type="RuleBase" id="RU003783"/>
    </source>
</evidence>
<dbReference type="InterPro" id="IPR036236">
    <property type="entry name" value="Znf_C2H2_sf"/>
</dbReference>
<sequence>MLRRELRWLHMAPVRPMNPLIAVVGTTGTGKSQLAVSLAERFNGEIINGDALQIYKGLPITTNKIPIEERKGIPHHLLGCVELDEEPWTVRKFRDRASKTIGEIRSRGKLPILVGGTHYYTQSLLFKDAIVEQQGVDHLTEEEQGQKWPILDASTEELLEELRKVDPMMARYWHPTDRRKIRRSLEIWLTTGRRASEIYDHQQRQLRNVRDIDIDRATEEPTKSSDNVHERSVTGQYSPLSYDTLIFWTHVKKYMLNPRLSKRVDGMVSDGLLEEVQSTYSLLQEKCMNQSAGISIAIGFKELLPYIIDGNNSESLKQEGIERVKIATRQYAKQQGRWIRLRLQQALSAADVSHRLFLLDATDLSRWSQNVEEKAMEITTAFLGGGALPDPKSLSATAKEMLFTTEKITRAARHCDVCGKTLMNHEQWALHVQSKGHKKALTPKVDWQALYPRSRPNVGRGEDEK</sequence>
<comment type="caution">
    <text evidence="9">The sequence shown here is derived from an EMBL/GenBank/DDBJ whole genome shotgun (WGS) entry which is preliminary data.</text>
</comment>
<comment type="catalytic activity">
    <reaction evidence="5 6">
        <text>adenosine(37) in tRNA + dimethylallyl diphosphate = N(6)-dimethylallyladenosine(37) in tRNA + diphosphate</text>
        <dbReference type="Rhea" id="RHEA:26482"/>
        <dbReference type="Rhea" id="RHEA-COMP:10162"/>
        <dbReference type="Rhea" id="RHEA-COMP:10375"/>
        <dbReference type="ChEBI" id="CHEBI:33019"/>
        <dbReference type="ChEBI" id="CHEBI:57623"/>
        <dbReference type="ChEBI" id="CHEBI:74411"/>
        <dbReference type="ChEBI" id="CHEBI:74415"/>
        <dbReference type="EC" id="2.5.1.75"/>
    </reaction>
</comment>
<dbReference type="PANTHER" id="PTHR11088:SF89">
    <property type="entry name" value="TRNA DIMETHYLALLYLTRANSFERASE"/>
    <property type="match status" value="1"/>
</dbReference>
<name>A0ABR3ZUR1_9LECA</name>
<dbReference type="Gene3D" id="1.10.20.140">
    <property type="match status" value="1"/>
</dbReference>
<keyword evidence="3 5" id="KW-0547">Nucleotide-binding</keyword>
<evidence type="ECO:0000313" key="9">
    <source>
        <dbReference type="EMBL" id="KAL2037003.1"/>
    </source>
</evidence>
<dbReference type="PANTHER" id="PTHR11088">
    <property type="entry name" value="TRNA DIMETHYLALLYLTRANSFERASE"/>
    <property type="match status" value="1"/>
</dbReference>
<dbReference type="InterPro" id="IPR039657">
    <property type="entry name" value="Dimethylallyltransferase"/>
</dbReference>
<feature type="region of interest" description="Disordered" evidence="8">
    <location>
        <begin position="210"/>
        <end position="233"/>
    </location>
</feature>
<comment type="similarity">
    <text evidence="1 5 7">Belongs to the IPP transferase family.</text>
</comment>
<dbReference type="NCBIfam" id="TIGR00174">
    <property type="entry name" value="miaA"/>
    <property type="match status" value="1"/>
</dbReference>
<dbReference type="Gene3D" id="3.40.50.300">
    <property type="entry name" value="P-loop containing nucleotide triphosphate hydrolases"/>
    <property type="match status" value="1"/>
</dbReference>
<evidence type="ECO:0000256" key="8">
    <source>
        <dbReference type="SAM" id="MobiDB-lite"/>
    </source>
</evidence>
<comment type="function">
    <text evidence="5">Catalyzes the transfer of a dimethylallyl group onto the adenine at position 37.</text>
</comment>
<accession>A0ABR3ZUR1</accession>
<evidence type="ECO:0000256" key="2">
    <source>
        <dbReference type="ARBA" id="ARBA00022679"/>
    </source>
</evidence>
<evidence type="ECO:0000256" key="5">
    <source>
        <dbReference type="PIRNR" id="PIRNR039110"/>
    </source>
</evidence>
<dbReference type="PIRSF" id="PIRSF039110">
    <property type="entry name" value="IPP_transferase"/>
    <property type="match status" value="1"/>
</dbReference>
<dbReference type="SUPFAM" id="SSF57667">
    <property type="entry name" value="beta-beta-alpha zinc fingers"/>
    <property type="match status" value="1"/>
</dbReference>
<evidence type="ECO:0000256" key="1">
    <source>
        <dbReference type="ARBA" id="ARBA00005842"/>
    </source>
</evidence>
<dbReference type="InterPro" id="IPR018022">
    <property type="entry name" value="IPT"/>
</dbReference>
<evidence type="ECO:0000256" key="4">
    <source>
        <dbReference type="ARBA" id="ARBA00022840"/>
    </source>
</evidence>
<dbReference type="Proteomes" id="UP001590950">
    <property type="component" value="Unassembled WGS sequence"/>
</dbReference>
<dbReference type="SUPFAM" id="SSF52540">
    <property type="entry name" value="P-loop containing nucleoside triphosphate hydrolases"/>
    <property type="match status" value="1"/>
</dbReference>
<organism evidence="9 10">
    <name type="scientific">Stereocaulon virgatum</name>
    <dbReference type="NCBI Taxonomy" id="373712"/>
    <lineage>
        <taxon>Eukaryota</taxon>
        <taxon>Fungi</taxon>
        <taxon>Dikarya</taxon>
        <taxon>Ascomycota</taxon>
        <taxon>Pezizomycotina</taxon>
        <taxon>Lecanoromycetes</taxon>
        <taxon>OSLEUM clade</taxon>
        <taxon>Lecanoromycetidae</taxon>
        <taxon>Lecanorales</taxon>
        <taxon>Lecanorineae</taxon>
        <taxon>Stereocaulaceae</taxon>
        <taxon>Stereocaulon</taxon>
    </lineage>
</organism>
<feature type="compositionally biased region" description="Basic and acidic residues" evidence="8">
    <location>
        <begin position="210"/>
        <end position="232"/>
    </location>
</feature>
<proteinExistence type="inferred from homology"/>
<reference evidence="9 10" key="1">
    <citation type="submission" date="2024-09" db="EMBL/GenBank/DDBJ databases">
        <title>Rethinking Asexuality: The Enigmatic Case of Functional Sexual Genes in Lepraria (Stereocaulaceae).</title>
        <authorList>
            <person name="Doellman M."/>
            <person name="Sun Y."/>
            <person name="Barcenas-Pena A."/>
            <person name="Lumbsch H.T."/>
            <person name="Grewe F."/>
        </authorList>
    </citation>
    <scope>NUCLEOTIDE SEQUENCE [LARGE SCALE GENOMIC DNA]</scope>
    <source>
        <strain evidence="9 10">Mercado 3170</strain>
    </source>
</reference>
<keyword evidence="5 6" id="KW-0819">tRNA processing</keyword>
<evidence type="ECO:0000256" key="3">
    <source>
        <dbReference type="ARBA" id="ARBA00022741"/>
    </source>
</evidence>
<gene>
    <name evidence="9" type="ORF">N7G274_010288</name>
</gene>
<dbReference type="HAMAP" id="MF_00185">
    <property type="entry name" value="IPP_trans"/>
    <property type="match status" value="1"/>
</dbReference>